<name>A0A7H8XSC7_9ACTN</name>
<protein>
    <recommendedName>
        <fullName evidence="4">DUF4157 domain-containing protein</fullName>
    </recommendedName>
</protein>
<dbReference type="KEGG" id="mcab:HXZ27_29945"/>
<gene>
    <name evidence="2" type="ORF">HXZ27_29945</name>
</gene>
<dbReference type="EMBL" id="CP058322">
    <property type="protein sequence ID" value="QLD27907.1"/>
    <property type="molecule type" value="Genomic_DNA"/>
</dbReference>
<evidence type="ECO:0000256" key="1">
    <source>
        <dbReference type="SAM" id="MobiDB-lite"/>
    </source>
</evidence>
<evidence type="ECO:0000313" key="3">
    <source>
        <dbReference type="Proteomes" id="UP000509335"/>
    </source>
</evidence>
<reference evidence="2 3" key="1">
    <citation type="submission" date="2020-07" db="EMBL/GenBank/DDBJ databases">
        <title>A bifunctional nitrone conjugated secondary metabolite targeting the ribosome.</title>
        <authorList>
            <person name="Limbrick E.M."/>
            <person name="Graf M."/>
            <person name="Derewacz D.K."/>
            <person name="Nguyen F."/>
            <person name="Spraggins J.M."/>
            <person name="Wieland M."/>
            <person name="Ynigez-Gutierrez A.E."/>
            <person name="Reisman B.J."/>
            <person name="Zinshteyn B."/>
            <person name="McCulloch K."/>
            <person name="Iverson T.M."/>
            <person name="Green R."/>
            <person name="Wilson D.N."/>
            <person name="Bachmann B.O."/>
        </authorList>
    </citation>
    <scope>NUCLEOTIDE SEQUENCE [LARGE SCALE GENOMIC DNA]</scope>
    <source>
        <strain evidence="3">aurantiaca</strain>
    </source>
</reference>
<organism evidence="2 3">
    <name type="scientific">Micromonospora carbonacea</name>
    <dbReference type="NCBI Taxonomy" id="47853"/>
    <lineage>
        <taxon>Bacteria</taxon>
        <taxon>Bacillati</taxon>
        <taxon>Actinomycetota</taxon>
        <taxon>Actinomycetes</taxon>
        <taxon>Micromonosporales</taxon>
        <taxon>Micromonosporaceae</taxon>
        <taxon>Micromonospora</taxon>
    </lineage>
</organism>
<dbReference type="RefSeq" id="WP_178066719.1">
    <property type="nucleotide sequence ID" value="NZ_JBICTT010000018.1"/>
</dbReference>
<evidence type="ECO:0008006" key="4">
    <source>
        <dbReference type="Google" id="ProtNLM"/>
    </source>
</evidence>
<accession>A0A7H8XSC7</accession>
<feature type="region of interest" description="Disordered" evidence="1">
    <location>
        <begin position="1"/>
        <end position="43"/>
    </location>
</feature>
<dbReference type="Proteomes" id="UP000509335">
    <property type="component" value="Chromosome"/>
</dbReference>
<proteinExistence type="predicted"/>
<dbReference type="AlphaFoldDB" id="A0A7H8XSC7"/>
<sequence>MRRHRTELTPGPEEHRRPGPPPSPDSRRDEATMPGRDAPGNDPAQVVALQRTVGNRAVGRSIGWDQHEHGAGCGHVTPTGTEARRGADGGDRHALAHELTHAVQQRLGSPVAGRDDAPTPIQRYLTVAPGAAEYPQLGTAESDTPNPNFFPAQVPVDDSYVGPDGSLHVEYLGQAPLRISDKLDLAIEDTGGSWRQAKTFFATERRIAEANANLKGRVRFEAGSDYLELRRTRRFLKVKIGEQEQTLWQVEPVRYSVGGVEMGRGLDVRLAQRCNEMATAVTNRQGLAVEGEERYFDAIARLLGALTPTSAAAYRQQVQAAKAAASRDASAANVSALSAVYAAQIGAVMDLRADERFPDLVSRFGLNAFTPPPQIGDVLMIKSLERDASSGELDFHFAGVVARSGTDYVTMENFARHESTATLSSGDPQWYFQMYGTADPEQSFHREWDWEGRFPGRFTLTIRLGG</sequence>
<evidence type="ECO:0000313" key="2">
    <source>
        <dbReference type="EMBL" id="QLD27907.1"/>
    </source>
</evidence>
<dbReference type="GeneID" id="301314918"/>